<comment type="similarity">
    <text evidence="1 7">Belongs to the universal ribosomal protein uS5 family.</text>
</comment>
<reference evidence="9" key="1">
    <citation type="submission" date="2017-02" db="EMBL/GenBank/DDBJ databases">
        <title>Delving into the versatile metabolic prowess of the omnipresent phylum Bacteroidetes.</title>
        <authorList>
            <person name="Nobu M.K."/>
            <person name="Mei R."/>
            <person name="Narihiro T."/>
            <person name="Kuroda K."/>
            <person name="Liu W.-T."/>
        </authorList>
    </citation>
    <scope>NUCLEOTIDE SEQUENCE</scope>
    <source>
        <strain evidence="9">ADurb.Bin280</strain>
    </source>
</reference>
<proteinExistence type="inferred from homology"/>
<organism evidence="9">
    <name type="scientific">candidate division WS2 bacterium ADurb.Bin280</name>
    <dbReference type="NCBI Taxonomy" id="1852829"/>
    <lineage>
        <taxon>Bacteria</taxon>
        <taxon>candidate division WS2</taxon>
    </lineage>
</organism>
<dbReference type="FunFam" id="3.30.230.10:FF:000002">
    <property type="entry name" value="30S ribosomal protein S5"/>
    <property type="match status" value="1"/>
</dbReference>
<evidence type="ECO:0000256" key="1">
    <source>
        <dbReference type="ARBA" id="ARBA00008945"/>
    </source>
</evidence>
<dbReference type="GO" id="GO:0005840">
    <property type="term" value="C:ribosome"/>
    <property type="evidence" value="ECO:0007669"/>
    <property type="project" value="UniProtKB-KW"/>
</dbReference>
<dbReference type="GO" id="GO:0005737">
    <property type="term" value="C:cytoplasm"/>
    <property type="evidence" value="ECO:0007669"/>
    <property type="project" value="UniProtKB-ARBA"/>
</dbReference>
<evidence type="ECO:0000256" key="4">
    <source>
        <dbReference type="ARBA" id="ARBA00035255"/>
    </source>
</evidence>
<comment type="caution">
    <text evidence="9">The sequence shown here is derived from an EMBL/GenBank/DDBJ whole genome shotgun (WGS) entry which is preliminary data.</text>
</comment>
<dbReference type="Pfam" id="PF00333">
    <property type="entry name" value="Ribosomal_S5"/>
    <property type="match status" value="1"/>
</dbReference>
<dbReference type="SUPFAM" id="SSF54768">
    <property type="entry name" value="dsRNA-binding domain-like"/>
    <property type="match status" value="1"/>
</dbReference>
<dbReference type="Gene3D" id="3.30.160.20">
    <property type="match status" value="1"/>
</dbReference>
<dbReference type="GO" id="GO:0003723">
    <property type="term" value="F:RNA binding"/>
    <property type="evidence" value="ECO:0007669"/>
    <property type="project" value="InterPro"/>
</dbReference>
<sequence>MGDKNGRAGIGIGKANDVSAAIKKAVSTAKKKLTSIDFNENKSIKREVTSIFNGAKILMRPAPEGTSIISGGVVRSVAELSGIKNLVAKSFGSNNKINLAKAALNGLLEATKNE</sequence>
<dbReference type="Pfam" id="PF03719">
    <property type="entry name" value="Ribosomal_S5_C"/>
    <property type="match status" value="1"/>
</dbReference>
<dbReference type="InterPro" id="IPR005324">
    <property type="entry name" value="Ribosomal_uS5_C"/>
</dbReference>
<dbReference type="InterPro" id="IPR013810">
    <property type="entry name" value="Ribosomal_uS5_N"/>
</dbReference>
<dbReference type="GO" id="GO:1990904">
    <property type="term" value="C:ribonucleoprotein complex"/>
    <property type="evidence" value="ECO:0007669"/>
    <property type="project" value="UniProtKB-UniRule"/>
</dbReference>
<evidence type="ECO:0000313" key="9">
    <source>
        <dbReference type="EMBL" id="OQA52040.1"/>
    </source>
</evidence>
<evidence type="ECO:0000256" key="6">
    <source>
        <dbReference type="PROSITE-ProRule" id="PRU00268"/>
    </source>
</evidence>
<evidence type="ECO:0000256" key="5">
    <source>
        <dbReference type="ARBA" id="ARBA00035519"/>
    </source>
</evidence>
<dbReference type="AlphaFoldDB" id="A0A1V5SBZ4"/>
<dbReference type="EMBL" id="MWBO01000050">
    <property type="protein sequence ID" value="OQA52040.1"/>
    <property type="molecule type" value="Genomic_DNA"/>
</dbReference>
<dbReference type="GO" id="GO:0003735">
    <property type="term" value="F:structural constituent of ribosome"/>
    <property type="evidence" value="ECO:0007669"/>
    <property type="project" value="UniProtKB-UniRule"/>
</dbReference>
<name>A0A1V5SBZ4_9BACT</name>
<dbReference type="PANTHER" id="PTHR48277:SF1">
    <property type="entry name" value="MITOCHONDRIAL RIBOSOMAL PROTEIN S5"/>
    <property type="match status" value="1"/>
</dbReference>
<evidence type="ECO:0000256" key="3">
    <source>
        <dbReference type="ARBA" id="ARBA00023274"/>
    </source>
</evidence>
<dbReference type="PROSITE" id="PS50881">
    <property type="entry name" value="S5_DSRBD"/>
    <property type="match status" value="1"/>
</dbReference>
<dbReference type="Gene3D" id="3.30.230.10">
    <property type="match status" value="1"/>
</dbReference>
<evidence type="ECO:0000256" key="2">
    <source>
        <dbReference type="ARBA" id="ARBA00022980"/>
    </source>
</evidence>
<keyword evidence="3 6" id="KW-0687">Ribonucleoprotein</keyword>
<dbReference type="PANTHER" id="PTHR48277">
    <property type="entry name" value="MITOCHONDRIAL RIBOSOMAL PROTEIN S5"/>
    <property type="match status" value="1"/>
</dbReference>
<dbReference type="InterPro" id="IPR000851">
    <property type="entry name" value="Ribosomal_uS5"/>
</dbReference>
<keyword evidence="2 6" id="KW-0689">Ribosomal protein</keyword>
<protein>
    <recommendedName>
        <fullName evidence="4">Small ribosomal subunit protein uS5</fullName>
    </recommendedName>
    <alternativeName>
        <fullName evidence="5">30S ribosomal protein S5</fullName>
    </alternativeName>
</protein>
<accession>A0A1V5SBZ4</accession>
<evidence type="ECO:0000256" key="7">
    <source>
        <dbReference type="RuleBase" id="RU003823"/>
    </source>
</evidence>
<dbReference type="InterPro" id="IPR020568">
    <property type="entry name" value="Ribosomal_Su5_D2-typ_SF"/>
</dbReference>
<dbReference type="InterPro" id="IPR014721">
    <property type="entry name" value="Ribsml_uS5_D2-typ_fold_subgr"/>
</dbReference>
<evidence type="ECO:0000259" key="8">
    <source>
        <dbReference type="PROSITE" id="PS50881"/>
    </source>
</evidence>
<dbReference type="GO" id="GO:0006412">
    <property type="term" value="P:translation"/>
    <property type="evidence" value="ECO:0007669"/>
    <property type="project" value="InterPro"/>
</dbReference>
<dbReference type="Proteomes" id="UP000485367">
    <property type="component" value="Unassembled WGS sequence"/>
</dbReference>
<gene>
    <name evidence="9" type="primary">rpsE</name>
    <name evidence="9" type="ORF">BWY43_00685</name>
</gene>
<feature type="domain" description="S5 DRBM" evidence="8">
    <location>
        <begin position="1"/>
        <end position="36"/>
    </location>
</feature>
<dbReference type="SUPFAM" id="SSF54211">
    <property type="entry name" value="Ribosomal protein S5 domain 2-like"/>
    <property type="match status" value="1"/>
</dbReference>